<protein>
    <submittedName>
        <fullName evidence="1">32799_t:CDS:1</fullName>
    </submittedName>
</protein>
<proteinExistence type="predicted"/>
<keyword evidence="2" id="KW-1185">Reference proteome</keyword>
<evidence type="ECO:0000313" key="2">
    <source>
        <dbReference type="Proteomes" id="UP000789901"/>
    </source>
</evidence>
<gene>
    <name evidence="1" type="ORF">GMARGA_LOCUS14319</name>
</gene>
<organism evidence="1 2">
    <name type="scientific">Gigaspora margarita</name>
    <dbReference type="NCBI Taxonomy" id="4874"/>
    <lineage>
        <taxon>Eukaryota</taxon>
        <taxon>Fungi</taxon>
        <taxon>Fungi incertae sedis</taxon>
        <taxon>Mucoromycota</taxon>
        <taxon>Glomeromycotina</taxon>
        <taxon>Glomeromycetes</taxon>
        <taxon>Diversisporales</taxon>
        <taxon>Gigasporaceae</taxon>
        <taxon>Gigaspora</taxon>
    </lineage>
</organism>
<comment type="caution">
    <text evidence="1">The sequence shown here is derived from an EMBL/GenBank/DDBJ whole genome shotgun (WGS) entry which is preliminary data.</text>
</comment>
<name>A0ABN7V4K1_GIGMA</name>
<reference evidence="1 2" key="1">
    <citation type="submission" date="2021-06" db="EMBL/GenBank/DDBJ databases">
        <authorList>
            <person name="Kallberg Y."/>
            <person name="Tangrot J."/>
            <person name="Rosling A."/>
        </authorList>
    </citation>
    <scope>NUCLEOTIDE SEQUENCE [LARGE SCALE GENOMIC DNA]</scope>
    <source>
        <strain evidence="1 2">120-4 pot B 10/14</strain>
    </source>
</reference>
<accession>A0ABN7V4K1</accession>
<evidence type="ECO:0000313" key="1">
    <source>
        <dbReference type="EMBL" id="CAG8730160.1"/>
    </source>
</evidence>
<sequence>MGSKQKVRAYSTNKKKNQTQIAIMGDFNYTANNVLDRMYPQTVLTKGYQSSTG</sequence>
<dbReference type="EMBL" id="CAJVQB010009441">
    <property type="protein sequence ID" value="CAG8730160.1"/>
    <property type="molecule type" value="Genomic_DNA"/>
</dbReference>
<dbReference type="Proteomes" id="UP000789901">
    <property type="component" value="Unassembled WGS sequence"/>
</dbReference>